<keyword evidence="2" id="KW-0229">DNA integration</keyword>
<dbReference type="InterPro" id="IPR010998">
    <property type="entry name" value="Integrase_recombinase_N"/>
</dbReference>
<evidence type="ECO:0000256" key="3">
    <source>
        <dbReference type="ARBA" id="ARBA00023125"/>
    </source>
</evidence>
<sequence length="384" mass="42120">MAGRPPLRIGQHGKITRTDLGSGVWLARCRFRDRDGVTRIVERRTPTGSTDKYGDKAEAALVAALDGRRPPTADVSASTLVVDLMKDHVARLREAGELSPVSIDVYERAVLVARPRMAGLKVSDLDPALLHDLLAGIRQAHGDRERAVRAVLNAVLTRAVMAKAIDTNPMRELGRTRRKSEGPKGAPALDPTEVLRAYKRVRTSAYCRRADLRDPVLTLIGTGVRRSEVLGMRWSDIDLDHATANISGRVVRIKGDGLVWLPATKSGAPGRTVPLPAFVVAALRARRTSRISDTWVFPSTSGGLRDPDNFNKQWRRARGLFDLDQVTSHSWRKTLATVIDDAGLSARIGADQLGHARPSMTQDVYWKRGSVHTEVAAAIDKIVR</sequence>
<dbReference type="Proteomes" id="UP001108089">
    <property type="component" value="Unassembled WGS sequence"/>
</dbReference>
<proteinExistence type="inferred from homology"/>
<evidence type="ECO:0000256" key="4">
    <source>
        <dbReference type="ARBA" id="ARBA00023172"/>
    </source>
</evidence>
<dbReference type="PANTHER" id="PTHR30629:SF2">
    <property type="entry name" value="PROPHAGE INTEGRASE INTS-RELATED"/>
    <property type="match status" value="1"/>
</dbReference>
<protein>
    <submittedName>
        <fullName evidence="6">Site-specific integrase</fullName>
    </submittedName>
</protein>
<dbReference type="InterPro" id="IPR011010">
    <property type="entry name" value="DNA_brk_join_enz"/>
</dbReference>
<organism evidence="6 7">
    <name type="scientific">Gordonia tangerina</name>
    <dbReference type="NCBI Taxonomy" id="2911060"/>
    <lineage>
        <taxon>Bacteria</taxon>
        <taxon>Bacillati</taxon>
        <taxon>Actinomycetota</taxon>
        <taxon>Actinomycetes</taxon>
        <taxon>Mycobacteriales</taxon>
        <taxon>Gordoniaceae</taxon>
        <taxon>Gordonia</taxon>
    </lineage>
</organism>
<dbReference type="SUPFAM" id="SSF56349">
    <property type="entry name" value="DNA breaking-rejoining enzymes"/>
    <property type="match status" value="1"/>
</dbReference>
<evidence type="ECO:0000259" key="5">
    <source>
        <dbReference type="PROSITE" id="PS51898"/>
    </source>
</evidence>
<keyword evidence="3" id="KW-0238">DNA-binding</keyword>
<dbReference type="InterPro" id="IPR013762">
    <property type="entry name" value="Integrase-like_cat_sf"/>
</dbReference>
<dbReference type="PANTHER" id="PTHR30629">
    <property type="entry name" value="PROPHAGE INTEGRASE"/>
    <property type="match status" value="1"/>
</dbReference>
<accession>A0ABS9DSV8</accession>
<keyword evidence="4" id="KW-0233">DNA recombination</keyword>
<reference evidence="6" key="1">
    <citation type="submission" date="2022-01" db="EMBL/GenBank/DDBJ databases">
        <title>Gordonia xiamenensis sp. nov., isolated from surface seawater in Xiamen.</title>
        <authorList>
            <person name="He Y.F."/>
        </authorList>
    </citation>
    <scope>NUCLEOTIDE SEQUENCE</scope>
    <source>
        <strain evidence="6">GW1C4-4</strain>
    </source>
</reference>
<dbReference type="Gene3D" id="1.10.443.10">
    <property type="entry name" value="Intergrase catalytic core"/>
    <property type="match status" value="1"/>
</dbReference>
<dbReference type="Pfam" id="PF00589">
    <property type="entry name" value="Phage_integrase"/>
    <property type="match status" value="1"/>
</dbReference>
<feature type="domain" description="Tyr recombinase" evidence="5">
    <location>
        <begin position="184"/>
        <end position="378"/>
    </location>
</feature>
<dbReference type="InterPro" id="IPR002104">
    <property type="entry name" value="Integrase_catalytic"/>
</dbReference>
<dbReference type="RefSeq" id="WP_235725772.1">
    <property type="nucleotide sequence ID" value="NZ_JAKGCU010000028.1"/>
</dbReference>
<comment type="caution">
    <text evidence="6">The sequence shown here is derived from an EMBL/GenBank/DDBJ whole genome shotgun (WGS) entry which is preliminary data.</text>
</comment>
<dbReference type="EMBL" id="JAKGCU010000028">
    <property type="protein sequence ID" value="MCF3940908.1"/>
    <property type="molecule type" value="Genomic_DNA"/>
</dbReference>
<name>A0ABS9DSV8_9ACTN</name>
<evidence type="ECO:0000313" key="6">
    <source>
        <dbReference type="EMBL" id="MCF3940908.1"/>
    </source>
</evidence>
<keyword evidence="7" id="KW-1185">Reference proteome</keyword>
<dbReference type="Gene3D" id="1.10.150.130">
    <property type="match status" value="1"/>
</dbReference>
<evidence type="ECO:0000256" key="1">
    <source>
        <dbReference type="ARBA" id="ARBA00008857"/>
    </source>
</evidence>
<dbReference type="CDD" id="cd01189">
    <property type="entry name" value="INT_ICEBs1_C_like"/>
    <property type="match status" value="1"/>
</dbReference>
<gene>
    <name evidence="6" type="ORF">L1892_21275</name>
</gene>
<dbReference type="InterPro" id="IPR050808">
    <property type="entry name" value="Phage_Integrase"/>
</dbReference>
<evidence type="ECO:0000313" key="7">
    <source>
        <dbReference type="Proteomes" id="UP001108089"/>
    </source>
</evidence>
<comment type="similarity">
    <text evidence="1">Belongs to the 'phage' integrase family.</text>
</comment>
<dbReference type="PROSITE" id="PS51898">
    <property type="entry name" value="TYR_RECOMBINASE"/>
    <property type="match status" value="1"/>
</dbReference>
<evidence type="ECO:0000256" key="2">
    <source>
        <dbReference type="ARBA" id="ARBA00022908"/>
    </source>
</evidence>